<dbReference type="EMBL" id="BSPD01000085">
    <property type="protein sequence ID" value="GLS27658.1"/>
    <property type="molecule type" value="Genomic_DNA"/>
</dbReference>
<keyword evidence="5" id="KW-1185">Reference proteome</keyword>
<comment type="similarity">
    <text evidence="2">Belongs to the NAD(P)-dependent epimerase/dehydratase family.</text>
</comment>
<gene>
    <name evidence="4" type="ORF">GCM10007877_33770</name>
</gene>
<proteinExistence type="inferred from homology"/>
<comment type="pathway">
    <text evidence="1">Bacterial outer membrane biogenesis; LPS O-antigen biosynthesis.</text>
</comment>
<accession>A0AA37TA25</accession>
<evidence type="ECO:0000256" key="2">
    <source>
        <dbReference type="ARBA" id="ARBA00007637"/>
    </source>
</evidence>
<evidence type="ECO:0000313" key="4">
    <source>
        <dbReference type="EMBL" id="GLS27658.1"/>
    </source>
</evidence>
<reference evidence="4 5" key="1">
    <citation type="journal article" date="2014" name="Int. J. Syst. Evol. Microbiol.">
        <title>Complete genome sequence of Corynebacterium casei LMG S-19264T (=DSM 44701T), isolated from a smear-ripened cheese.</title>
        <authorList>
            <consortium name="US DOE Joint Genome Institute (JGI-PGF)"/>
            <person name="Walter F."/>
            <person name="Albersmeier A."/>
            <person name="Kalinowski J."/>
            <person name="Ruckert C."/>
        </authorList>
    </citation>
    <scope>NUCLEOTIDE SEQUENCE [LARGE SCALE GENOMIC DNA]</scope>
    <source>
        <strain evidence="4 5">NBRC 110095</strain>
    </source>
</reference>
<dbReference type="InterPro" id="IPR036291">
    <property type="entry name" value="NAD(P)-bd_dom_sf"/>
</dbReference>
<feature type="domain" description="NAD-dependent epimerase/dehydratase" evidence="3">
    <location>
        <begin position="3"/>
        <end position="225"/>
    </location>
</feature>
<sequence length="304" mass="34638">MKVLVIGSQGNVGHALVKHLKNTGHNVTECDWHPGYRPNYYQADITMPLDLLKVYDCVKPDVVYHLAAMVSRVTCEAAPSLAVTTNLVGVQNVAELCKKFQAKMIYFSTSEVYGNQPEELVEETTIPQPNNRYGLTKYLGEKLVEYEVKNHGLKAVTVRPFMFYHEDETHGDHRSAMIRFIEHLSKKEKIDVHLGSERAWLHLDDAVNALEALMHIDEYRIFNIGHSEYVKTEQVAELIAKELGVKLEDYANFIQLPEKMTLIKRPNTTLMETLLGVTPQISLEQGIKRVIAKFKQDQSFPDVK</sequence>
<evidence type="ECO:0000259" key="3">
    <source>
        <dbReference type="Pfam" id="PF01370"/>
    </source>
</evidence>
<dbReference type="CDD" id="cd08946">
    <property type="entry name" value="SDR_e"/>
    <property type="match status" value="1"/>
</dbReference>
<name>A0AA37TA25_9GAMM</name>
<organism evidence="4 5">
    <name type="scientific">Marinibactrum halimedae</name>
    <dbReference type="NCBI Taxonomy" id="1444977"/>
    <lineage>
        <taxon>Bacteria</taxon>
        <taxon>Pseudomonadati</taxon>
        <taxon>Pseudomonadota</taxon>
        <taxon>Gammaproteobacteria</taxon>
        <taxon>Cellvibrionales</taxon>
        <taxon>Cellvibrionaceae</taxon>
        <taxon>Marinibactrum</taxon>
    </lineage>
</organism>
<dbReference type="PANTHER" id="PTHR43000">
    <property type="entry name" value="DTDP-D-GLUCOSE 4,6-DEHYDRATASE-RELATED"/>
    <property type="match status" value="1"/>
</dbReference>
<evidence type="ECO:0000256" key="1">
    <source>
        <dbReference type="ARBA" id="ARBA00005125"/>
    </source>
</evidence>
<dbReference type="Gene3D" id="3.40.50.720">
    <property type="entry name" value="NAD(P)-binding Rossmann-like Domain"/>
    <property type="match status" value="1"/>
</dbReference>
<dbReference type="RefSeq" id="WP_232592579.1">
    <property type="nucleotide sequence ID" value="NZ_BSPD01000085.1"/>
</dbReference>
<protein>
    <submittedName>
        <fullName evidence="4">Epimerase</fullName>
    </submittedName>
</protein>
<dbReference type="AlphaFoldDB" id="A0AA37TA25"/>
<dbReference type="InterPro" id="IPR001509">
    <property type="entry name" value="Epimerase_deHydtase"/>
</dbReference>
<dbReference type="Pfam" id="PF01370">
    <property type="entry name" value="Epimerase"/>
    <property type="match status" value="1"/>
</dbReference>
<dbReference type="SUPFAM" id="SSF51735">
    <property type="entry name" value="NAD(P)-binding Rossmann-fold domains"/>
    <property type="match status" value="1"/>
</dbReference>
<comment type="caution">
    <text evidence="4">The sequence shown here is derived from an EMBL/GenBank/DDBJ whole genome shotgun (WGS) entry which is preliminary data.</text>
</comment>
<dbReference type="Proteomes" id="UP001156870">
    <property type="component" value="Unassembled WGS sequence"/>
</dbReference>
<evidence type="ECO:0000313" key="5">
    <source>
        <dbReference type="Proteomes" id="UP001156870"/>
    </source>
</evidence>